<evidence type="ECO:0000313" key="2">
    <source>
        <dbReference type="EMBL" id="GFR45194.1"/>
    </source>
</evidence>
<feature type="non-terminal residue" evidence="2">
    <location>
        <position position="204"/>
    </location>
</feature>
<dbReference type="Proteomes" id="UP001054857">
    <property type="component" value="Unassembled WGS sequence"/>
</dbReference>
<evidence type="ECO:0000256" key="1">
    <source>
        <dbReference type="SAM" id="MobiDB-lite"/>
    </source>
</evidence>
<protein>
    <submittedName>
        <fullName evidence="2">Uncharacterized protein</fullName>
    </submittedName>
</protein>
<evidence type="ECO:0000313" key="3">
    <source>
        <dbReference type="Proteomes" id="UP001054857"/>
    </source>
</evidence>
<dbReference type="EMBL" id="BMAR01000009">
    <property type="protein sequence ID" value="GFR45194.1"/>
    <property type="molecule type" value="Genomic_DNA"/>
</dbReference>
<proteinExistence type="predicted"/>
<sequence length="204" mass="19316">MSTAEEKSPAIQPAQTAAANGTTAVANGTSAAAIGTSAAANGTNTAAKGANGSAAAAAAPPPAATAATAAAQAAAPRPSPAAAAASVITPQTVAVVSTLLPAVLPNVQTPYGMSLRAAKVVAEAVLPPLHKLTSFMLPHLATTALALHPGMDPALANEMQAVVSQLYLLLGDAEEFAAACAGATAAAVSGRNGSSSGGGASTVS</sequence>
<dbReference type="AlphaFoldDB" id="A0AAD3DNL3"/>
<accession>A0AAD3DNL3</accession>
<feature type="region of interest" description="Disordered" evidence="1">
    <location>
        <begin position="1"/>
        <end position="22"/>
    </location>
</feature>
<organism evidence="2 3">
    <name type="scientific">Astrephomene gubernaculifera</name>
    <dbReference type="NCBI Taxonomy" id="47775"/>
    <lineage>
        <taxon>Eukaryota</taxon>
        <taxon>Viridiplantae</taxon>
        <taxon>Chlorophyta</taxon>
        <taxon>core chlorophytes</taxon>
        <taxon>Chlorophyceae</taxon>
        <taxon>CS clade</taxon>
        <taxon>Chlamydomonadales</taxon>
        <taxon>Astrephomenaceae</taxon>
        <taxon>Astrephomene</taxon>
    </lineage>
</organism>
<gene>
    <name evidence="2" type="ORF">Agub_g6585</name>
</gene>
<comment type="caution">
    <text evidence="2">The sequence shown here is derived from an EMBL/GenBank/DDBJ whole genome shotgun (WGS) entry which is preliminary data.</text>
</comment>
<keyword evidence="3" id="KW-1185">Reference proteome</keyword>
<reference evidence="2 3" key="1">
    <citation type="journal article" date="2021" name="Sci. Rep.">
        <title>Genome sequencing of the multicellular alga Astrephomene provides insights into convergent evolution of germ-soma differentiation.</title>
        <authorList>
            <person name="Yamashita S."/>
            <person name="Yamamoto K."/>
            <person name="Matsuzaki R."/>
            <person name="Suzuki S."/>
            <person name="Yamaguchi H."/>
            <person name="Hirooka S."/>
            <person name="Minakuchi Y."/>
            <person name="Miyagishima S."/>
            <person name="Kawachi M."/>
            <person name="Toyoda A."/>
            <person name="Nozaki H."/>
        </authorList>
    </citation>
    <scope>NUCLEOTIDE SEQUENCE [LARGE SCALE GENOMIC DNA]</scope>
    <source>
        <strain evidence="2 3">NIES-4017</strain>
    </source>
</reference>
<name>A0AAD3DNL3_9CHLO</name>